<proteinExistence type="predicted"/>
<dbReference type="RefSeq" id="WP_058258924.1">
    <property type="nucleotide sequence ID" value="NZ_LN879430.1"/>
</dbReference>
<dbReference type="GO" id="GO:0005886">
    <property type="term" value="C:plasma membrane"/>
    <property type="evidence" value="ECO:0007669"/>
    <property type="project" value="TreeGrafter"/>
</dbReference>
<dbReference type="GO" id="GO:0043164">
    <property type="term" value="P:Gram-negative-bacterium-type cell wall biogenesis"/>
    <property type="evidence" value="ECO:0007669"/>
    <property type="project" value="TreeGrafter"/>
</dbReference>
<dbReference type="GO" id="GO:0000270">
    <property type="term" value="P:peptidoglycan metabolic process"/>
    <property type="evidence" value="ECO:0007669"/>
    <property type="project" value="TreeGrafter"/>
</dbReference>
<sequence length="251" mass="28080">MKVISYLILVLGVFCLIYYGVIISYAGIGSSFSWFWLAAGIFSIVLFFIIGYMIKQNIRLHGFLRGLIVLLFISGLSIFIFIEALIIYHGNKKADSNMDYLIVLGAQVRGTRITNSLYHRLNRAATYLKDNPETLVIVSGGQGPGEDISEAEAMKNFLIENGIDEDRILMEDKSTNTNENILYSKKLISKDNAKVALVTNGFHVFRSVSIAKKQGLTNIQGLSAPSDKILTISYYVREIFGVVKYFVFGNM</sequence>
<dbReference type="PANTHER" id="PTHR30336:SF4">
    <property type="entry name" value="ENVELOPE BIOGENESIS FACTOR ELYC"/>
    <property type="match status" value="1"/>
</dbReference>
<protein>
    <recommendedName>
        <fullName evidence="2">DUF218 domain-containing protein</fullName>
    </recommendedName>
</protein>
<feature type="transmembrane region" description="Helical" evidence="1">
    <location>
        <begin position="7"/>
        <end position="28"/>
    </location>
</feature>
<evidence type="ECO:0000256" key="1">
    <source>
        <dbReference type="SAM" id="Phobius"/>
    </source>
</evidence>
<keyword evidence="1" id="KW-0812">Transmembrane</keyword>
<dbReference type="AlphaFoldDB" id="A0A0K8J8W1"/>
<dbReference type="CDD" id="cd06259">
    <property type="entry name" value="YdcF-like"/>
    <property type="match status" value="1"/>
</dbReference>
<keyword evidence="1" id="KW-1133">Transmembrane helix</keyword>
<dbReference type="SUPFAM" id="SSF103088">
    <property type="entry name" value="OmpA-like"/>
    <property type="match status" value="1"/>
</dbReference>
<keyword evidence="1" id="KW-0472">Membrane</keyword>
<gene>
    <name evidence="3" type="ORF">SD1D_2178</name>
</gene>
<dbReference type="Pfam" id="PF02698">
    <property type="entry name" value="DUF218"/>
    <property type="match status" value="1"/>
</dbReference>
<dbReference type="InterPro" id="IPR003848">
    <property type="entry name" value="DUF218"/>
</dbReference>
<dbReference type="OrthoDB" id="9782395at2"/>
<keyword evidence="4" id="KW-1185">Reference proteome</keyword>
<feature type="transmembrane region" description="Helical" evidence="1">
    <location>
        <begin position="34"/>
        <end position="54"/>
    </location>
</feature>
<dbReference type="Gene3D" id="3.40.50.620">
    <property type="entry name" value="HUPs"/>
    <property type="match status" value="1"/>
</dbReference>
<evidence type="ECO:0000259" key="2">
    <source>
        <dbReference type="Pfam" id="PF02698"/>
    </source>
</evidence>
<dbReference type="InterPro" id="IPR014729">
    <property type="entry name" value="Rossmann-like_a/b/a_fold"/>
</dbReference>
<organism evidence="3 4">
    <name type="scientific">Herbinix luporum</name>
    <dbReference type="NCBI Taxonomy" id="1679721"/>
    <lineage>
        <taxon>Bacteria</taxon>
        <taxon>Bacillati</taxon>
        <taxon>Bacillota</taxon>
        <taxon>Clostridia</taxon>
        <taxon>Lachnospirales</taxon>
        <taxon>Lachnospiraceae</taxon>
        <taxon>Herbinix</taxon>
    </lineage>
</organism>
<dbReference type="InterPro" id="IPR036737">
    <property type="entry name" value="OmpA-like_sf"/>
</dbReference>
<reference evidence="4" key="1">
    <citation type="submission" date="2015-09" db="EMBL/GenBank/DDBJ databases">
        <authorList>
            <person name="Wibberg D."/>
        </authorList>
    </citation>
    <scope>NUCLEOTIDE SEQUENCE [LARGE SCALE GENOMIC DNA]</scope>
    <source>
        <strain evidence="4">SD1D</strain>
    </source>
</reference>
<accession>A0A0K8J8W1</accession>
<dbReference type="PANTHER" id="PTHR30336">
    <property type="entry name" value="INNER MEMBRANE PROTEIN, PROBABLE PERMEASE"/>
    <property type="match status" value="1"/>
</dbReference>
<dbReference type="InterPro" id="IPR051599">
    <property type="entry name" value="Cell_Envelope_Assoc"/>
</dbReference>
<evidence type="ECO:0000313" key="3">
    <source>
        <dbReference type="EMBL" id="CUH93693.1"/>
    </source>
</evidence>
<dbReference type="EMBL" id="LN879430">
    <property type="protein sequence ID" value="CUH93693.1"/>
    <property type="molecule type" value="Genomic_DNA"/>
</dbReference>
<feature type="domain" description="DUF218" evidence="2">
    <location>
        <begin position="99"/>
        <end position="239"/>
    </location>
</feature>
<name>A0A0K8J8W1_9FIRM</name>
<evidence type="ECO:0000313" key="4">
    <source>
        <dbReference type="Proteomes" id="UP000196053"/>
    </source>
</evidence>
<feature type="transmembrane region" description="Helical" evidence="1">
    <location>
        <begin position="66"/>
        <end position="88"/>
    </location>
</feature>
<dbReference type="KEGG" id="hsd:SD1D_2178"/>
<dbReference type="Proteomes" id="UP000196053">
    <property type="component" value="Chromosome I"/>
</dbReference>